<name>A0ABN8LKZ6_9CNID</name>
<dbReference type="PANTHER" id="PTHR46704">
    <property type="entry name" value="CXC DOMAIN-CONTAINING PROTEIN-RELATED"/>
    <property type="match status" value="1"/>
</dbReference>
<evidence type="ECO:0000313" key="1">
    <source>
        <dbReference type="EMBL" id="CAH3016219.1"/>
    </source>
</evidence>
<evidence type="ECO:0000313" key="3">
    <source>
        <dbReference type="Proteomes" id="UP001159427"/>
    </source>
</evidence>
<evidence type="ECO:0000313" key="2">
    <source>
        <dbReference type="EMBL" id="CAH3160567.1"/>
    </source>
</evidence>
<keyword evidence="3" id="KW-1185">Reference proteome</keyword>
<proteinExistence type="predicted"/>
<dbReference type="PANTHER" id="PTHR46704:SF9">
    <property type="entry name" value="BHLH DOMAIN-CONTAINING PROTEIN"/>
    <property type="match status" value="1"/>
</dbReference>
<comment type="caution">
    <text evidence="1">The sequence shown here is derived from an EMBL/GenBank/DDBJ whole genome shotgun (WGS) entry which is preliminary data.</text>
</comment>
<gene>
    <name evidence="2" type="ORF">PEVE_00003632</name>
    <name evidence="1" type="ORF">PEVE_00027094</name>
</gene>
<accession>A0ABN8LKZ6</accession>
<sequence length="121" mass="13624">MVLCIIITSITPDLQPTRIARDESDVKSIISVLQNTWLNPFKPDLQDLVCLSTGKVATPGVEHDLLQAKDIGEKAYKAFREQRLQANLPKVKFHDTITKAKLKTFTHLNEKISVKAGRNQE</sequence>
<reference evidence="1 3" key="1">
    <citation type="submission" date="2022-05" db="EMBL/GenBank/DDBJ databases">
        <authorList>
            <consortium name="Genoscope - CEA"/>
            <person name="William W."/>
        </authorList>
    </citation>
    <scope>NUCLEOTIDE SEQUENCE [LARGE SCALE GENOMIC DNA]</scope>
</reference>
<dbReference type="Proteomes" id="UP001159427">
    <property type="component" value="Unassembled WGS sequence"/>
</dbReference>
<dbReference type="EMBL" id="CALNXI010000037">
    <property type="protein sequence ID" value="CAH3016219.1"/>
    <property type="molecule type" value="Genomic_DNA"/>
</dbReference>
<protein>
    <submittedName>
        <fullName evidence="1">Uncharacterized protein</fullName>
    </submittedName>
</protein>
<feature type="non-terminal residue" evidence="1">
    <location>
        <position position="121"/>
    </location>
</feature>
<dbReference type="EMBL" id="CALNXI010001218">
    <property type="protein sequence ID" value="CAH3160567.1"/>
    <property type="molecule type" value="Genomic_DNA"/>
</dbReference>
<organism evidence="1 3">
    <name type="scientific">Porites evermanni</name>
    <dbReference type="NCBI Taxonomy" id="104178"/>
    <lineage>
        <taxon>Eukaryota</taxon>
        <taxon>Metazoa</taxon>
        <taxon>Cnidaria</taxon>
        <taxon>Anthozoa</taxon>
        <taxon>Hexacorallia</taxon>
        <taxon>Scleractinia</taxon>
        <taxon>Fungiina</taxon>
        <taxon>Poritidae</taxon>
        <taxon>Porites</taxon>
    </lineage>
</organism>